<dbReference type="PANTHER" id="PTHR43434:SF1">
    <property type="entry name" value="PHOSPHOGLYCOLATE PHOSPHATASE"/>
    <property type="match status" value="1"/>
</dbReference>
<feature type="region of interest" description="Disordered" evidence="1">
    <location>
        <begin position="114"/>
        <end position="134"/>
    </location>
</feature>
<dbReference type="Gene3D" id="3.40.50.1000">
    <property type="entry name" value="HAD superfamily/HAD-like"/>
    <property type="match status" value="1"/>
</dbReference>
<accession>A0A7S3LAX6</accession>
<proteinExistence type="predicted"/>
<sequence length="168" mass="18214">MLGGEKTQLLKDLKESPLNLIAFSNGPRKYVKRVLEHLGLFEIFGEDRLFAVDDVLPACKPEKEAFDKVLAAVGVKSPEECVMVEDSMKNIRQSRKLGMKTILVAGKGKLTGGQASEQSVAAEATKPGDAPVHDDPAVDLAIETIEELRTAVPTLWDTPIATFPTKQG</sequence>
<dbReference type="GO" id="GO:0008967">
    <property type="term" value="F:phosphoglycolate phosphatase activity"/>
    <property type="evidence" value="ECO:0007669"/>
    <property type="project" value="TreeGrafter"/>
</dbReference>
<dbReference type="NCBIfam" id="TIGR01509">
    <property type="entry name" value="HAD-SF-IA-v3"/>
    <property type="match status" value="1"/>
</dbReference>
<name>A0A7S3LAX6_9STRA</name>
<evidence type="ECO:0000256" key="1">
    <source>
        <dbReference type="SAM" id="MobiDB-lite"/>
    </source>
</evidence>
<dbReference type="InterPro" id="IPR006439">
    <property type="entry name" value="HAD-SF_hydro_IA"/>
</dbReference>
<dbReference type="AlphaFoldDB" id="A0A7S3LAX6"/>
<dbReference type="GO" id="GO:0006281">
    <property type="term" value="P:DNA repair"/>
    <property type="evidence" value="ECO:0007669"/>
    <property type="project" value="TreeGrafter"/>
</dbReference>
<dbReference type="Pfam" id="PF00702">
    <property type="entry name" value="Hydrolase"/>
    <property type="match status" value="1"/>
</dbReference>
<reference evidence="2" key="1">
    <citation type="submission" date="2021-01" db="EMBL/GenBank/DDBJ databases">
        <authorList>
            <person name="Corre E."/>
            <person name="Pelletier E."/>
            <person name="Niang G."/>
            <person name="Scheremetjew M."/>
            <person name="Finn R."/>
            <person name="Kale V."/>
            <person name="Holt S."/>
            <person name="Cochrane G."/>
            <person name="Meng A."/>
            <person name="Brown T."/>
            <person name="Cohen L."/>
        </authorList>
    </citation>
    <scope>NUCLEOTIDE SEQUENCE</scope>
    <source>
        <strain evidence="2">CCMP127</strain>
    </source>
</reference>
<dbReference type="SUPFAM" id="SSF56784">
    <property type="entry name" value="HAD-like"/>
    <property type="match status" value="1"/>
</dbReference>
<dbReference type="InterPro" id="IPR050155">
    <property type="entry name" value="HAD-like_hydrolase_sf"/>
</dbReference>
<gene>
    <name evidence="2" type="ORF">ACOF00016_LOCUS13090</name>
</gene>
<dbReference type="EMBL" id="HBIM01016834">
    <property type="protein sequence ID" value="CAE0416021.1"/>
    <property type="molecule type" value="Transcribed_RNA"/>
</dbReference>
<dbReference type="InterPro" id="IPR036412">
    <property type="entry name" value="HAD-like_sf"/>
</dbReference>
<protein>
    <submittedName>
        <fullName evidence="2">Uncharacterized protein</fullName>
    </submittedName>
</protein>
<evidence type="ECO:0000313" key="2">
    <source>
        <dbReference type="EMBL" id="CAE0416021.1"/>
    </source>
</evidence>
<organism evidence="2">
    <name type="scientific">Amphora coffeiformis</name>
    <dbReference type="NCBI Taxonomy" id="265554"/>
    <lineage>
        <taxon>Eukaryota</taxon>
        <taxon>Sar</taxon>
        <taxon>Stramenopiles</taxon>
        <taxon>Ochrophyta</taxon>
        <taxon>Bacillariophyta</taxon>
        <taxon>Bacillariophyceae</taxon>
        <taxon>Bacillariophycidae</taxon>
        <taxon>Thalassiophysales</taxon>
        <taxon>Catenulaceae</taxon>
        <taxon>Amphora</taxon>
    </lineage>
</organism>
<dbReference type="PANTHER" id="PTHR43434">
    <property type="entry name" value="PHOSPHOGLYCOLATE PHOSPHATASE"/>
    <property type="match status" value="1"/>
</dbReference>
<dbReference type="InterPro" id="IPR023214">
    <property type="entry name" value="HAD_sf"/>
</dbReference>